<accession>A0ABS2DU64</accession>
<dbReference type="InterPro" id="IPR041140">
    <property type="entry name" value="DarA_N"/>
</dbReference>
<organism evidence="3 4">
    <name type="scientific">Sutterella massiliensis</name>
    <dbReference type="NCBI Taxonomy" id="1816689"/>
    <lineage>
        <taxon>Bacteria</taxon>
        <taxon>Pseudomonadati</taxon>
        <taxon>Pseudomonadota</taxon>
        <taxon>Betaproteobacteria</taxon>
        <taxon>Burkholderiales</taxon>
        <taxon>Sutterellaceae</taxon>
        <taxon>Sutterella</taxon>
    </lineage>
</organism>
<feature type="region of interest" description="Disordered" evidence="1">
    <location>
        <begin position="239"/>
        <end position="360"/>
    </location>
</feature>
<name>A0ABS2DU64_9BURK</name>
<dbReference type="Gene3D" id="3.40.50.300">
    <property type="entry name" value="P-loop containing nucleotide triphosphate hydrolases"/>
    <property type="match status" value="1"/>
</dbReference>
<dbReference type="RefSeq" id="WP_205102794.1">
    <property type="nucleotide sequence ID" value="NZ_JACJJC010000009.1"/>
</dbReference>
<feature type="domain" description="Defence against restriction A N-terminal" evidence="2">
    <location>
        <begin position="55"/>
        <end position="176"/>
    </location>
</feature>
<dbReference type="Pfam" id="PF18788">
    <property type="entry name" value="DarA_N"/>
    <property type="match status" value="1"/>
</dbReference>
<comment type="caution">
    <text evidence="3">The sequence shown here is derived from an EMBL/GenBank/DDBJ whole genome shotgun (WGS) entry which is preliminary data.</text>
</comment>
<proteinExistence type="predicted"/>
<reference evidence="3 4" key="1">
    <citation type="journal article" date="2021" name="Sci. Rep.">
        <title>The distribution of antibiotic resistance genes in chicken gut microbiota commensals.</title>
        <authorList>
            <person name="Juricova H."/>
            <person name="Matiasovicova J."/>
            <person name="Kubasova T."/>
            <person name="Cejkova D."/>
            <person name="Rychlik I."/>
        </authorList>
    </citation>
    <scope>NUCLEOTIDE SEQUENCE [LARGE SCALE GENOMIC DNA]</scope>
    <source>
        <strain evidence="3 4">An829</strain>
    </source>
</reference>
<dbReference type="InterPro" id="IPR027417">
    <property type="entry name" value="P-loop_NTPase"/>
</dbReference>
<keyword evidence="4" id="KW-1185">Reference proteome</keyword>
<evidence type="ECO:0000259" key="2">
    <source>
        <dbReference type="Pfam" id="PF18788"/>
    </source>
</evidence>
<evidence type="ECO:0000256" key="1">
    <source>
        <dbReference type="SAM" id="MobiDB-lite"/>
    </source>
</evidence>
<sequence length="423" mass="46604">MLGTVYWNEAAEPKNVSLDRLLYDIRRDDAADGLIFDAVTESDILENPETEAILSLDALTSPYSKLERKMQIMLQVMERSSGTDKPVNMQLSKPFKNRGVANVAAIFELSDGQTISIYFHNPDSQPSKLAPKGEMISWKWLLNKKDITIVVAPEHGEDLNVREVARRVMKLAEKNSAAFQRANARRAERMQKIADMKSESGSLEKELSDAQATLAALETSLSDAKIKLSDSETALKAANEKVEEGRSKLEAEKKAFEEERARQEAEKEAARKAAEEAEAERKAAEEAAAKVNESPNDAAPAPASDEKPQTSLSENEVPPSPVDETAVPMMDPQELSKPSSKRVDIMPEPASSTEGGDPQWDADKAVLQQVIDGTHPQMDDPALSDILTQIYGRWEGDEQKTAVVNQAIDAWANYALKVTENLV</sequence>
<protein>
    <recommendedName>
        <fullName evidence="2">Defence against restriction A N-terminal domain-containing protein</fullName>
    </recommendedName>
</protein>
<evidence type="ECO:0000313" key="4">
    <source>
        <dbReference type="Proteomes" id="UP000715095"/>
    </source>
</evidence>
<dbReference type="Proteomes" id="UP000715095">
    <property type="component" value="Unassembled WGS sequence"/>
</dbReference>
<feature type="compositionally biased region" description="Basic and acidic residues" evidence="1">
    <location>
        <begin position="239"/>
        <end position="288"/>
    </location>
</feature>
<evidence type="ECO:0000313" key="3">
    <source>
        <dbReference type="EMBL" id="MBM6704260.1"/>
    </source>
</evidence>
<feature type="compositionally biased region" description="Low complexity" evidence="1">
    <location>
        <begin position="289"/>
        <end position="303"/>
    </location>
</feature>
<gene>
    <name evidence="3" type="ORF">H6A60_07165</name>
</gene>
<dbReference type="EMBL" id="JACJJC010000009">
    <property type="protein sequence ID" value="MBM6704260.1"/>
    <property type="molecule type" value="Genomic_DNA"/>
</dbReference>